<dbReference type="Gene3D" id="2.180.10.10">
    <property type="entry name" value="RHS repeat-associated core"/>
    <property type="match status" value="2"/>
</dbReference>
<evidence type="ECO:0000313" key="2">
    <source>
        <dbReference type="EMBL" id="MFD1931992.1"/>
    </source>
</evidence>
<protein>
    <submittedName>
        <fullName evidence="2">DNRLRE domain-containing protein</fullName>
    </submittedName>
</protein>
<evidence type="ECO:0000256" key="1">
    <source>
        <dbReference type="SAM" id="SignalP"/>
    </source>
</evidence>
<dbReference type="PANTHER" id="PTHR32305">
    <property type="match status" value="1"/>
</dbReference>
<keyword evidence="1" id="KW-0732">Signal</keyword>
<dbReference type="InterPro" id="IPR031325">
    <property type="entry name" value="RHS_repeat"/>
</dbReference>
<sequence length="1717" mass="180974">MPAITPRAVACGLALALLPLIPLTPLASAAASAVPPLPAATRPTSAPDEASAKLTARLNGRRVEIESARTETTTTYANPDGSTTVDSFAGPIRFRRDGGWAPVDISLATDASGRIAAKGHRRGLTLGVGGGDLITVGEGESRVTMRWKGSLPTPRLQAETATYPEVLPGADLMVTATRTGAEQFLLLKRRPATPLSYTLRLRAPGMTARRSGDGGVELVDRKGKVAATIPAPVMWDAQVHPSSGDHLNRAPVAMTLSGQDLVLTPDPAFLNDPATRYPVTVDPSLNLGQVFDTFVQQGYGTDQSGATELKIGDNGSGQVARSFITWKTPGIAGKKILSASLKLWNHHSWSCNARAWEVWSANRASTSSRWPGPTMATRYATSTETKGWGSGCANGWVSANVTSLVQMWADKAYTESGMGLRAANESDEFAWKRFNSGNASSGVPYISVTYNSYPDTPVSTWVSPFSDYAGTRWTNTVTPQLRNHVRDPDKGNTRGLFDVYDGSSLVVNDLYGDYVASNGFSSATVPAGKLVNGKTYTIRSWANDGSLSSKAYQSAAFTVDTVKPPAPKAASADYPSDGGWYGDAGRPGTFTLTPAGSDTGWLAYRLDDGAETRVLTTGAAVTAKVTPPTTGPHTLRVYTLDKAGNASPTTAYAFNVGAGAAVAVLTSPKDGGRTTGRLPLEVAGTGFTQVTFQYRRADGDAWADIPVAHVLGADGKPLTAWPVAAPGRLSGLVWDVGAQLGDAAVQVRAVVFGNAAESAPATIVSDRSASAAARAEVGPGEVNLLTGDYRLRATEGGPFGLSVTRVHGSRGGNSPITPFGKEWPPAVASLRETSPTSVEVITQDGRPVQFTRTGGGWKPELGAEDLTLTGSYTLTDSLGRATVFARQGGVYLPAEHAYESVGDQVRLTAISQAGRRLDLAYGADGRVTTLSFEGLAIARYAYDAAGRLAEVWDPRISPPLKTLYGYDAAGRLTSLTPPGELPWTPRYDAEGRLLSLTRATLRPGTADQVAGQATTTLVYGVPLDRAAGGPADVAAEHVAAWGQKAAAVTATAVLPPDQRPGSWTRATVTYLDEAGRAVNTLVPGGRLSAAEYDRFGHAVRTLTAGNRELSQRPDTDYRLGELGISGYGPAERAELLSTRAVYDPAGRRKLEELDPVHIVNLEAEINEDLPAGFAIGARTRTVVAYDEQRPGDALARDLPTTLRKGARIVGRESMPDADVRTTATVYDWGSGLPLRTVLDPGGQAVTKTVGRPVPFTAGGGGECGGRPEWAGLTCRDGDRTFTYTALGEVDTITEGSSVTTVRRDGAGRPVAIGARELGYDPSSGRVVERRQAAAKVVSGFDRLGRLISHTDADGAVTRTEYDDLDRVTKVSDSAPSTSVYAYDHAVEPRGLLTSVTDSVAGVFTARYDDDGRVVAGELPGGLRMAGLFDEIGRPFARVYTRDGVEGPVLIDQAGLSVHGQPVLQLRTDTMTDRTLGYDGAGRLTSVREIAFPVCSLRRYAYDGQSNRTRLAVQSSEEECPQADDAASAITGYTYADGRLTGDGYGYDGLGRTTSLPGGRTVDYFDDGAPSKQTAGDETLTWARDPMGRVRSETSGTGAATVHHYGAEGETPRWLAEGGSVVRTVTGIGGELAALTSATGAVRVQLTTLHGDVGTELDLDTGAATVLAFDEFGIASRPRRYGWLGGRFVSAALGGTVLMGARLYDPALGRFLQRPYVG</sequence>
<name>A0ABW4STS8_9ACTN</name>
<evidence type="ECO:0000313" key="3">
    <source>
        <dbReference type="Proteomes" id="UP001597368"/>
    </source>
</evidence>
<dbReference type="Proteomes" id="UP001597368">
    <property type="component" value="Unassembled WGS sequence"/>
</dbReference>
<feature type="chain" id="PRO_5045143672" evidence="1">
    <location>
        <begin position="30"/>
        <end position="1717"/>
    </location>
</feature>
<dbReference type="EMBL" id="JBHUFV010000016">
    <property type="protein sequence ID" value="MFD1931992.1"/>
    <property type="molecule type" value="Genomic_DNA"/>
</dbReference>
<proteinExistence type="predicted"/>
<feature type="signal peptide" evidence="1">
    <location>
        <begin position="1"/>
        <end position="29"/>
    </location>
</feature>
<dbReference type="InterPro" id="IPR050708">
    <property type="entry name" value="T6SS_VgrG/RHS"/>
</dbReference>
<reference evidence="3" key="1">
    <citation type="journal article" date="2019" name="Int. J. Syst. Evol. Microbiol.">
        <title>The Global Catalogue of Microorganisms (GCM) 10K type strain sequencing project: providing services to taxonomists for standard genome sequencing and annotation.</title>
        <authorList>
            <consortium name="The Broad Institute Genomics Platform"/>
            <consortium name="The Broad Institute Genome Sequencing Center for Infectious Disease"/>
            <person name="Wu L."/>
            <person name="Ma J."/>
        </authorList>
    </citation>
    <scope>NUCLEOTIDE SEQUENCE [LARGE SCALE GENOMIC DNA]</scope>
    <source>
        <strain evidence="3">ICMP 6774ER</strain>
    </source>
</reference>
<dbReference type="NCBIfam" id="NF033679">
    <property type="entry name" value="DNRLRE_dom"/>
    <property type="match status" value="1"/>
</dbReference>
<gene>
    <name evidence="2" type="ORF">ACFSKW_10940</name>
</gene>
<dbReference type="Pfam" id="PF05593">
    <property type="entry name" value="RHS_repeat"/>
    <property type="match status" value="2"/>
</dbReference>
<dbReference type="RefSeq" id="WP_379571850.1">
    <property type="nucleotide sequence ID" value="NZ_JBHUFV010000016.1"/>
</dbReference>
<dbReference type="PANTHER" id="PTHR32305:SF15">
    <property type="entry name" value="PROTEIN RHSA-RELATED"/>
    <property type="match status" value="1"/>
</dbReference>
<comment type="caution">
    <text evidence="2">The sequence shown here is derived from an EMBL/GenBank/DDBJ whole genome shotgun (WGS) entry which is preliminary data.</text>
</comment>
<organism evidence="2 3">
    <name type="scientific">Nonomuraea mangrovi</name>
    <dbReference type="NCBI Taxonomy" id="2316207"/>
    <lineage>
        <taxon>Bacteria</taxon>
        <taxon>Bacillati</taxon>
        <taxon>Actinomycetota</taxon>
        <taxon>Actinomycetes</taxon>
        <taxon>Streptosporangiales</taxon>
        <taxon>Streptosporangiaceae</taxon>
        <taxon>Nonomuraea</taxon>
    </lineage>
</organism>
<accession>A0ABW4STS8</accession>
<keyword evidence="3" id="KW-1185">Reference proteome</keyword>
<dbReference type="NCBIfam" id="TIGR01643">
    <property type="entry name" value="YD_repeat_2x"/>
    <property type="match status" value="2"/>
</dbReference>
<dbReference type="InterPro" id="IPR006530">
    <property type="entry name" value="YD"/>
</dbReference>